<dbReference type="Proteomes" id="UP000772434">
    <property type="component" value="Unassembled WGS sequence"/>
</dbReference>
<evidence type="ECO:0000313" key="2">
    <source>
        <dbReference type="Proteomes" id="UP000772434"/>
    </source>
</evidence>
<name>A0A9P5P694_9AGAR</name>
<dbReference type="AlphaFoldDB" id="A0A9P5P694"/>
<reference evidence="1" key="1">
    <citation type="submission" date="2020-11" db="EMBL/GenBank/DDBJ databases">
        <authorList>
            <consortium name="DOE Joint Genome Institute"/>
            <person name="Ahrendt S."/>
            <person name="Riley R."/>
            <person name="Andreopoulos W."/>
            <person name="Labutti K."/>
            <person name="Pangilinan J."/>
            <person name="Ruiz-Duenas F.J."/>
            <person name="Barrasa J.M."/>
            <person name="Sanchez-Garcia M."/>
            <person name="Camarero S."/>
            <person name="Miyauchi S."/>
            <person name="Serrano A."/>
            <person name="Linde D."/>
            <person name="Babiker R."/>
            <person name="Drula E."/>
            <person name="Ayuso-Fernandez I."/>
            <person name="Pacheco R."/>
            <person name="Padilla G."/>
            <person name="Ferreira P."/>
            <person name="Barriuso J."/>
            <person name="Kellner H."/>
            <person name="Castanera R."/>
            <person name="Alfaro M."/>
            <person name="Ramirez L."/>
            <person name="Pisabarro A.G."/>
            <person name="Kuo A."/>
            <person name="Tritt A."/>
            <person name="Lipzen A."/>
            <person name="He G."/>
            <person name="Yan M."/>
            <person name="Ng V."/>
            <person name="Cullen D."/>
            <person name="Martin F."/>
            <person name="Rosso M.-N."/>
            <person name="Henrissat B."/>
            <person name="Hibbett D."/>
            <person name="Martinez A.T."/>
            <person name="Grigoriev I.V."/>
        </authorList>
    </citation>
    <scope>NUCLEOTIDE SEQUENCE</scope>
    <source>
        <strain evidence="1">AH 40177</strain>
    </source>
</reference>
<organism evidence="1 2">
    <name type="scientific">Rhodocollybia butyracea</name>
    <dbReference type="NCBI Taxonomy" id="206335"/>
    <lineage>
        <taxon>Eukaryota</taxon>
        <taxon>Fungi</taxon>
        <taxon>Dikarya</taxon>
        <taxon>Basidiomycota</taxon>
        <taxon>Agaricomycotina</taxon>
        <taxon>Agaricomycetes</taxon>
        <taxon>Agaricomycetidae</taxon>
        <taxon>Agaricales</taxon>
        <taxon>Marasmiineae</taxon>
        <taxon>Omphalotaceae</taxon>
        <taxon>Rhodocollybia</taxon>
    </lineage>
</organism>
<protein>
    <submittedName>
        <fullName evidence="1">Uncharacterized protein</fullName>
    </submittedName>
</protein>
<accession>A0A9P5P694</accession>
<proteinExistence type="predicted"/>
<comment type="caution">
    <text evidence="1">The sequence shown here is derived from an EMBL/GenBank/DDBJ whole genome shotgun (WGS) entry which is preliminary data.</text>
</comment>
<dbReference type="EMBL" id="JADNRY010000436">
    <property type="protein sequence ID" value="KAF9056737.1"/>
    <property type="molecule type" value="Genomic_DNA"/>
</dbReference>
<keyword evidence="2" id="KW-1185">Reference proteome</keyword>
<evidence type="ECO:0000313" key="1">
    <source>
        <dbReference type="EMBL" id="KAF9056737.1"/>
    </source>
</evidence>
<gene>
    <name evidence="1" type="ORF">BDP27DRAFT_1454475</name>
</gene>
<sequence length="149" mass="16293">MSRPIIQLDPSSPHDISPFSPGLYQIYTSSSKTDKVLLPKKPGDTLTVGSDTSAQIWEIRSEGAIFSTDTTSGMPLRTTTSGDLVVASIRSWSNWIFVGIIRSGDYQWTGSIMANDGTDSVWSVDQNNNTIAMSPKDSPNATFYFEAVY</sequence>